<name>A0ABT6GGJ3_9PROT</name>
<protein>
    <submittedName>
        <fullName evidence="5">S24 family peptidase</fullName>
    </submittedName>
</protein>
<feature type="domain" description="HTH cro/C1-type" evidence="4">
    <location>
        <begin position="10"/>
        <end position="65"/>
    </location>
</feature>
<evidence type="ECO:0000259" key="4">
    <source>
        <dbReference type="PROSITE" id="PS50943"/>
    </source>
</evidence>
<accession>A0ABT6GGJ3</accession>
<keyword evidence="6" id="KW-1185">Reference proteome</keyword>
<dbReference type="SUPFAM" id="SSF51306">
    <property type="entry name" value="LexA/Signal peptidase"/>
    <property type="match status" value="1"/>
</dbReference>
<keyword evidence="3" id="KW-0804">Transcription</keyword>
<proteinExistence type="predicted"/>
<dbReference type="EMBL" id="JARSBO010000010">
    <property type="protein sequence ID" value="MDG4721183.1"/>
    <property type="molecule type" value="Genomic_DNA"/>
</dbReference>
<sequence length="228" mass="25188">MENEDLYKRIEIRLKKLKLTANQASEDAGLDRSFIRQIKQGKKANIRIDNARKLASALKCSTSWLLEGVGPEELSGQISAAKQMAEGLSPAASHLGPKDLPIYGDATVISSSFPLNHGSVVAYTFRSALLADSPQAFAVFTTGSDMEPRYFRGELLLIDPSKMARPNDFVLIEDQDGNASIRKLLKLDEEGVQVEKLNPRSESTIGRDQVKHLYLISGSYDLSRQMMS</sequence>
<dbReference type="Gene3D" id="2.10.109.10">
    <property type="entry name" value="Umud Fragment, subunit A"/>
    <property type="match status" value="1"/>
</dbReference>
<dbReference type="InterPro" id="IPR039418">
    <property type="entry name" value="LexA-like"/>
</dbReference>
<dbReference type="PROSITE" id="PS50943">
    <property type="entry name" value="HTH_CROC1"/>
    <property type="match status" value="1"/>
</dbReference>
<dbReference type="SUPFAM" id="SSF47413">
    <property type="entry name" value="lambda repressor-like DNA-binding domains"/>
    <property type="match status" value="1"/>
</dbReference>
<dbReference type="InterPro" id="IPR010982">
    <property type="entry name" value="Lambda_DNA-bd_dom_sf"/>
</dbReference>
<keyword evidence="2" id="KW-0238">DNA-binding</keyword>
<dbReference type="InterPro" id="IPR001387">
    <property type="entry name" value="Cro/C1-type_HTH"/>
</dbReference>
<dbReference type="CDD" id="cd00093">
    <property type="entry name" value="HTH_XRE"/>
    <property type="match status" value="1"/>
</dbReference>
<evidence type="ECO:0000256" key="1">
    <source>
        <dbReference type="ARBA" id="ARBA00023015"/>
    </source>
</evidence>
<dbReference type="PANTHER" id="PTHR40661">
    <property type="match status" value="1"/>
</dbReference>
<evidence type="ECO:0000256" key="2">
    <source>
        <dbReference type="ARBA" id="ARBA00023125"/>
    </source>
</evidence>
<dbReference type="Proteomes" id="UP001529180">
    <property type="component" value="Unassembled WGS sequence"/>
</dbReference>
<dbReference type="InterPro" id="IPR036286">
    <property type="entry name" value="LexA/Signal_pep-like_sf"/>
</dbReference>
<dbReference type="Gene3D" id="1.10.260.40">
    <property type="entry name" value="lambda repressor-like DNA-binding domains"/>
    <property type="match status" value="1"/>
</dbReference>
<dbReference type="PANTHER" id="PTHR40661:SF3">
    <property type="entry name" value="FELS-1 PROPHAGE TRANSCRIPTIONAL REGULATOR"/>
    <property type="match status" value="1"/>
</dbReference>
<dbReference type="InterPro" id="IPR015927">
    <property type="entry name" value="Peptidase_S24_S26A/B/C"/>
</dbReference>
<evidence type="ECO:0000313" key="5">
    <source>
        <dbReference type="EMBL" id="MDG4721183.1"/>
    </source>
</evidence>
<reference evidence="5 6" key="1">
    <citation type="submission" date="2023-03" db="EMBL/GenBank/DDBJ databases">
        <title>Strain FZY0004 represents a novel species in the genus Thalassospira isolated from seawater.</title>
        <authorList>
            <person name="Fu Z.-Y."/>
        </authorList>
    </citation>
    <scope>NUCLEOTIDE SEQUENCE [LARGE SCALE GENOMIC DNA]</scope>
    <source>
        <strain evidence="5 6">FZY0004</strain>
    </source>
</reference>
<dbReference type="Pfam" id="PF00717">
    <property type="entry name" value="Peptidase_S24"/>
    <property type="match status" value="1"/>
</dbReference>
<evidence type="ECO:0000313" key="6">
    <source>
        <dbReference type="Proteomes" id="UP001529180"/>
    </source>
</evidence>
<gene>
    <name evidence="5" type="ORF">P7680_19410</name>
</gene>
<keyword evidence="1" id="KW-0805">Transcription regulation</keyword>
<dbReference type="SMART" id="SM00530">
    <property type="entry name" value="HTH_XRE"/>
    <property type="match status" value="1"/>
</dbReference>
<organism evidence="5 6">
    <name type="scientific">Thalassospira aquimaris</name>
    <dbReference type="NCBI Taxonomy" id="3037796"/>
    <lineage>
        <taxon>Bacteria</taxon>
        <taxon>Pseudomonadati</taxon>
        <taxon>Pseudomonadota</taxon>
        <taxon>Alphaproteobacteria</taxon>
        <taxon>Rhodospirillales</taxon>
        <taxon>Thalassospiraceae</taxon>
        <taxon>Thalassospira</taxon>
    </lineage>
</organism>
<dbReference type="Pfam" id="PF01381">
    <property type="entry name" value="HTH_3"/>
    <property type="match status" value="1"/>
</dbReference>
<comment type="caution">
    <text evidence="5">The sequence shown here is derived from an EMBL/GenBank/DDBJ whole genome shotgun (WGS) entry which is preliminary data.</text>
</comment>
<dbReference type="CDD" id="cd06529">
    <property type="entry name" value="S24_LexA-like"/>
    <property type="match status" value="1"/>
</dbReference>
<evidence type="ECO:0000256" key="3">
    <source>
        <dbReference type="ARBA" id="ARBA00023163"/>
    </source>
</evidence>
<dbReference type="RefSeq" id="WP_278006985.1">
    <property type="nucleotide sequence ID" value="NZ_JARSBO010000010.1"/>
</dbReference>